<dbReference type="EMBL" id="FJOG01000015">
    <property type="protein sequence ID" value="CZR60205.1"/>
    <property type="molecule type" value="Genomic_DNA"/>
</dbReference>
<feature type="transmembrane region" description="Helical" evidence="2">
    <location>
        <begin position="177"/>
        <end position="196"/>
    </location>
</feature>
<keyword evidence="2" id="KW-0812">Transmembrane</keyword>
<sequence length="311" mass="35162">MHQVTLVLGAAERDFNWFAVGHKSSEMWTEASVKYMPLLVLTPETGELTFWSKTYFWAINALKEIHESISGNIKELEACTTSWAEALSNSVDAYHGLKTRIQRQFKPYVDQLSTTREKFKGLREEAKALRDRLFNASGVMESRASTRLGEKVKLLTFVIIFFLPLSFFMSINNTLFSLPALAIIANNIVLATYVIVFNINNIGRGLASGYTFCATNLVAEMKDDNNEEWVDRAHKFNKTQKVNRDELVLLSKWRLVQYALSRPQVAFSVVQRAILSLQQDPAGKRGEEDHPPNRKKENTSADLGPPETPAA</sequence>
<protein>
    <submittedName>
        <fullName evidence="3">Uncharacterized protein</fullName>
    </submittedName>
</protein>
<feature type="compositionally biased region" description="Basic and acidic residues" evidence="1">
    <location>
        <begin position="282"/>
        <end position="299"/>
    </location>
</feature>
<evidence type="ECO:0000313" key="4">
    <source>
        <dbReference type="Proteomes" id="UP000184330"/>
    </source>
</evidence>
<dbReference type="STRING" id="576137.A0A1L7X5D5"/>
<dbReference type="OrthoDB" id="426293at2759"/>
<organism evidence="3 4">
    <name type="scientific">Phialocephala subalpina</name>
    <dbReference type="NCBI Taxonomy" id="576137"/>
    <lineage>
        <taxon>Eukaryota</taxon>
        <taxon>Fungi</taxon>
        <taxon>Dikarya</taxon>
        <taxon>Ascomycota</taxon>
        <taxon>Pezizomycotina</taxon>
        <taxon>Leotiomycetes</taxon>
        <taxon>Helotiales</taxon>
        <taxon>Mollisiaceae</taxon>
        <taxon>Phialocephala</taxon>
        <taxon>Phialocephala fortinii species complex</taxon>
    </lineage>
</organism>
<keyword evidence="4" id="KW-1185">Reference proteome</keyword>
<gene>
    <name evidence="3" type="ORF">PAC_10101</name>
</gene>
<dbReference type="Proteomes" id="UP000184330">
    <property type="component" value="Unassembled WGS sequence"/>
</dbReference>
<evidence type="ECO:0000256" key="2">
    <source>
        <dbReference type="SAM" id="Phobius"/>
    </source>
</evidence>
<feature type="region of interest" description="Disordered" evidence="1">
    <location>
        <begin position="280"/>
        <end position="311"/>
    </location>
</feature>
<keyword evidence="2" id="KW-1133">Transmembrane helix</keyword>
<evidence type="ECO:0000256" key="1">
    <source>
        <dbReference type="SAM" id="MobiDB-lite"/>
    </source>
</evidence>
<feature type="transmembrane region" description="Helical" evidence="2">
    <location>
        <begin position="152"/>
        <end position="171"/>
    </location>
</feature>
<keyword evidence="2" id="KW-0472">Membrane</keyword>
<proteinExistence type="predicted"/>
<dbReference type="AlphaFoldDB" id="A0A1L7X5D5"/>
<reference evidence="3 4" key="1">
    <citation type="submission" date="2016-03" db="EMBL/GenBank/DDBJ databases">
        <authorList>
            <person name="Ploux O."/>
        </authorList>
    </citation>
    <scope>NUCLEOTIDE SEQUENCE [LARGE SCALE GENOMIC DNA]</scope>
    <source>
        <strain evidence="3 4">UAMH 11012</strain>
    </source>
</reference>
<name>A0A1L7X5D5_9HELO</name>
<evidence type="ECO:0000313" key="3">
    <source>
        <dbReference type="EMBL" id="CZR60205.1"/>
    </source>
</evidence>
<accession>A0A1L7X5D5</accession>